<dbReference type="PANTHER" id="PTHR22916">
    <property type="entry name" value="GLYCOSYLTRANSFERASE"/>
    <property type="match status" value="1"/>
</dbReference>
<proteinExistence type="predicted"/>
<dbReference type="OrthoDB" id="9788101at2"/>
<dbReference type="InterPro" id="IPR029044">
    <property type="entry name" value="Nucleotide-diphossugar_trans"/>
</dbReference>
<dbReference type="Gene3D" id="3.90.550.10">
    <property type="entry name" value="Spore Coat Polysaccharide Biosynthesis Protein SpsA, Chain A"/>
    <property type="match status" value="1"/>
</dbReference>
<dbReference type="RefSeq" id="WP_146892433.1">
    <property type="nucleotide sequence ID" value="NZ_VORX01000003.1"/>
</dbReference>
<feature type="domain" description="Glycosyltransferase 2-like" evidence="1">
    <location>
        <begin position="4"/>
        <end position="140"/>
    </location>
</feature>
<keyword evidence="3" id="KW-1185">Reference proteome</keyword>
<dbReference type="Pfam" id="PF00535">
    <property type="entry name" value="Glycos_transf_2"/>
    <property type="match status" value="1"/>
</dbReference>
<sequence length="283" mass="32935">MKFSIITSTFNSEKTLKNTIESVLNQTIKNFEYVIIDGNSTDNTVNIIQSYEDEFQLNGIKYQWLSESDTGIYNAWNKALKRCDGDWVVFIGSDDYFKGPKTLETMLPYLNNAERNEINFVYGKIEHIKDDGRLVEISGKPWELQKERFSYIMNIGHSGSFHSKLLFKKNGNFNDTFQITGDYEFLLREFKNAENNALFVDEIVLVMREGGISANLKNRIKVVRESKKARKLNGITSFSKELTVWEIRVLVITFFYKVFGHSFATNLADLYRRILGKEKRWSN</sequence>
<gene>
    <name evidence="2" type="ORF">ES711_08090</name>
</gene>
<keyword evidence="2" id="KW-0808">Transferase</keyword>
<dbReference type="EMBL" id="VORX01000003">
    <property type="protein sequence ID" value="TXE08457.1"/>
    <property type="molecule type" value="Genomic_DNA"/>
</dbReference>
<evidence type="ECO:0000313" key="3">
    <source>
        <dbReference type="Proteomes" id="UP000321734"/>
    </source>
</evidence>
<dbReference type="Proteomes" id="UP000321734">
    <property type="component" value="Unassembled WGS sequence"/>
</dbReference>
<dbReference type="AlphaFoldDB" id="A0A5C7AJD9"/>
<accession>A0A5C7AJD9</accession>
<comment type="caution">
    <text evidence="2">The sequence shown here is derived from an EMBL/GenBank/DDBJ whole genome shotgun (WGS) entry which is preliminary data.</text>
</comment>
<evidence type="ECO:0000259" key="1">
    <source>
        <dbReference type="Pfam" id="PF00535"/>
    </source>
</evidence>
<dbReference type="InterPro" id="IPR001173">
    <property type="entry name" value="Glyco_trans_2-like"/>
</dbReference>
<dbReference type="SUPFAM" id="SSF53448">
    <property type="entry name" value="Nucleotide-diphospho-sugar transferases"/>
    <property type="match status" value="1"/>
</dbReference>
<protein>
    <submittedName>
        <fullName evidence="2">Glycosyltransferase</fullName>
    </submittedName>
</protein>
<dbReference type="GO" id="GO:0016758">
    <property type="term" value="F:hexosyltransferase activity"/>
    <property type="evidence" value="ECO:0007669"/>
    <property type="project" value="UniProtKB-ARBA"/>
</dbReference>
<name>A0A5C7AJD9_9FLAO</name>
<evidence type="ECO:0000313" key="2">
    <source>
        <dbReference type="EMBL" id="TXE08457.1"/>
    </source>
</evidence>
<organism evidence="2 3">
    <name type="scientific">Gelidibacter salicanalis</name>
    <dbReference type="NCBI Taxonomy" id="291193"/>
    <lineage>
        <taxon>Bacteria</taxon>
        <taxon>Pseudomonadati</taxon>
        <taxon>Bacteroidota</taxon>
        <taxon>Flavobacteriia</taxon>
        <taxon>Flavobacteriales</taxon>
        <taxon>Flavobacteriaceae</taxon>
        <taxon>Gelidibacter</taxon>
    </lineage>
</organism>
<dbReference type="PANTHER" id="PTHR22916:SF3">
    <property type="entry name" value="UDP-GLCNAC:BETAGAL BETA-1,3-N-ACETYLGLUCOSAMINYLTRANSFERASE-LIKE PROTEIN 1"/>
    <property type="match status" value="1"/>
</dbReference>
<dbReference type="CDD" id="cd06433">
    <property type="entry name" value="GT_2_WfgS_like"/>
    <property type="match status" value="1"/>
</dbReference>
<reference evidence="2 3" key="1">
    <citation type="submission" date="2019-08" db="EMBL/GenBank/DDBJ databases">
        <title>Genome sequence of Gelidibacter salicanalis IC162T.</title>
        <authorList>
            <person name="Bowman J.P."/>
        </authorList>
    </citation>
    <scope>NUCLEOTIDE SEQUENCE [LARGE SCALE GENOMIC DNA]</scope>
    <source>
        <strain evidence="2 3">IC162</strain>
    </source>
</reference>